<dbReference type="PANTHER" id="PTHR13789:SF309">
    <property type="entry name" value="PUTATIVE (AFU_ORTHOLOGUE AFUA_6G14510)-RELATED"/>
    <property type="match status" value="1"/>
</dbReference>
<sequence>MSKYASHVGIIGGGIAGLTAACALKIHGIDTVVFERSEDISEYGAGISISANGLRVLEKIGIKEEFAKDSYSPSATNFYSLNKKILNLDVPQEIITSSRKKLLQSIYKRYIDIGGEVLFDHEYLSLDQNNCEISFTNNLKYKVMHILACDGIRSKIREDYFPSSGSPVYSGYSAWRGIGVSKSQNIQFHLGPGSHIVNYPVNHEGRTSFVGIIKSKEVDPDSWKLKGSKSLLLKDFKSYNKDIFSMIDSSDDVYKWGIYIRTPLKSMYTKNITLLGDAAHPMVPFLGQGGCMAIEDAYTFGRLAIKLNCDFEKVQNLYERIRLKRNNWVQSTSLFQGRLNHLSSPISIFFRNLIMRYTPILRIRTKKIWGYDADKEIKEALYRSI</sequence>
<dbReference type="InterPro" id="IPR036188">
    <property type="entry name" value="FAD/NAD-bd_sf"/>
</dbReference>
<evidence type="ECO:0000256" key="2">
    <source>
        <dbReference type="ARBA" id="ARBA00023033"/>
    </source>
</evidence>
<feature type="domain" description="FAD-binding" evidence="3">
    <location>
        <begin position="7"/>
        <end position="302"/>
    </location>
</feature>
<reference evidence="4 5" key="1">
    <citation type="submission" date="2019-02" db="EMBL/GenBank/DDBJ databases">
        <title>Prokaryotic population dynamics and viral predation in marine succession experiment using metagenomics: the confinement effect.</title>
        <authorList>
            <person name="Haro-Moreno J.M."/>
            <person name="Rodriguez-Valera F."/>
            <person name="Lopez-Perez M."/>
        </authorList>
    </citation>
    <scope>NUCLEOTIDE SEQUENCE [LARGE SCALE GENOMIC DNA]</scope>
    <source>
        <strain evidence="4">MED-G167</strain>
    </source>
</reference>
<dbReference type="GO" id="GO:0071949">
    <property type="term" value="F:FAD binding"/>
    <property type="evidence" value="ECO:0007669"/>
    <property type="project" value="InterPro"/>
</dbReference>
<keyword evidence="2" id="KW-0503">Monooxygenase</keyword>
<dbReference type="PROSITE" id="PS51257">
    <property type="entry name" value="PROKAR_LIPOPROTEIN"/>
    <property type="match status" value="1"/>
</dbReference>
<dbReference type="Pfam" id="PF01494">
    <property type="entry name" value="FAD_binding_3"/>
    <property type="match status" value="1"/>
</dbReference>
<dbReference type="InterPro" id="IPR050493">
    <property type="entry name" value="FAD-dep_Monooxygenase_BioMet"/>
</dbReference>
<dbReference type="SUPFAM" id="SSF54373">
    <property type="entry name" value="FAD-linked reductases, C-terminal domain"/>
    <property type="match status" value="1"/>
</dbReference>
<dbReference type="Gene3D" id="3.50.50.60">
    <property type="entry name" value="FAD/NAD(P)-binding domain"/>
    <property type="match status" value="1"/>
</dbReference>
<evidence type="ECO:0000313" key="5">
    <source>
        <dbReference type="Proteomes" id="UP000318359"/>
    </source>
</evidence>
<comment type="caution">
    <text evidence="4">The sequence shown here is derived from an EMBL/GenBank/DDBJ whole genome shotgun (WGS) entry which is preliminary data.</text>
</comment>
<evidence type="ECO:0000259" key="3">
    <source>
        <dbReference type="Pfam" id="PF01494"/>
    </source>
</evidence>
<dbReference type="EMBL" id="SHBM01000017">
    <property type="protein sequence ID" value="RZO18046.1"/>
    <property type="molecule type" value="Genomic_DNA"/>
</dbReference>
<keyword evidence="1" id="KW-0560">Oxidoreductase</keyword>
<dbReference type="AlphaFoldDB" id="A0A520M9Y3"/>
<protein>
    <recommendedName>
        <fullName evidence="3">FAD-binding domain-containing protein</fullName>
    </recommendedName>
</protein>
<dbReference type="PANTHER" id="PTHR13789">
    <property type="entry name" value="MONOOXYGENASE"/>
    <property type="match status" value="1"/>
</dbReference>
<evidence type="ECO:0000256" key="1">
    <source>
        <dbReference type="ARBA" id="ARBA00023002"/>
    </source>
</evidence>
<dbReference type="Proteomes" id="UP000318359">
    <property type="component" value="Unassembled WGS sequence"/>
</dbReference>
<dbReference type="GO" id="GO:0004497">
    <property type="term" value="F:monooxygenase activity"/>
    <property type="evidence" value="ECO:0007669"/>
    <property type="project" value="UniProtKB-KW"/>
</dbReference>
<dbReference type="InterPro" id="IPR002938">
    <property type="entry name" value="FAD-bd"/>
</dbReference>
<gene>
    <name evidence="4" type="ORF">EVB00_01610</name>
</gene>
<evidence type="ECO:0000313" key="4">
    <source>
        <dbReference type="EMBL" id="RZO18046.1"/>
    </source>
</evidence>
<accession>A0A520M9Y3</accession>
<dbReference type="PRINTS" id="PR00420">
    <property type="entry name" value="RNGMNOXGNASE"/>
</dbReference>
<proteinExistence type="predicted"/>
<name>A0A520M9Y3_9GAMM</name>
<dbReference type="SUPFAM" id="SSF51905">
    <property type="entry name" value="FAD/NAD(P)-binding domain"/>
    <property type="match status" value="1"/>
</dbReference>
<organism evidence="4 5">
    <name type="scientific">SAR86 cluster bacterium</name>
    <dbReference type="NCBI Taxonomy" id="2030880"/>
    <lineage>
        <taxon>Bacteria</taxon>
        <taxon>Pseudomonadati</taxon>
        <taxon>Pseudomonadota</taxon>
        <taxon>Gammaproteobacteria</taxon>
        <taxon>SAR86 cluster</taxon>
    </lineage>
</organism>